<dbReference type="Proteomes" id="UP000717515">
    <property type="component" value="Unassembled WGS sequence"/>
</dbReference>
<sequence>MVKLRVRVGGSYTDLLIVNCNDELHPIEFDSPEFKGRAVVRIKDFVGITNDGTEPIHNSEYFKGHNRRFSIQVEGRFKREWDGEQVYFGTDFDRSVELPQGFETMLRIARYIDPVVRTSLTKDGQPWILSPLVSSINTMAAWRPQDANLPSPPLTPRHSADIARNTNTSESSSMWGFLGKLKRGNRSSAVSVASNTSQEFYSSQPSSANNSSDHLDSAQDSNSSRHLSHRYINGSNLQHSHKTEPSSLSVSSASSDRTSTAAATPATTASSNVETVDLEDKKGGELDVDGPDMPLGKWRQHIDEDTTFFMPDKASMTTPQRRKHFQTEEARKQFTFKPELVHGFEFFSPHMDFNTFDIRMGLSMNIRKYLLDQPVRYTCRTLDGSTVFWAVSRQWYWITVDQSVWKRAFLECERPFAIPPANYSPPSSYSFFGGAEETNTGLSSPSSLSLETTIALLDLDGEPDPAEEATEPTIPPERDWKQECRARVISDRNWAKGHIQSLFTLRVHRGAIVRLRIKGDKLLSADIFGQVAVWNTGTWNCEKVIDAAVGPIQLLDFSAAAMVATVVSKSGVCRIWDLNAKVMMHSSFASDVACMTMDDRHLVLGKRDGQIELVDFISGQLIRSTDPMSTETLQEIYIQNDTLVVATGHFIRILLIETLDVLLACPLPIPSTTHTFCSVFHIRSLILLTEEHILHIQWEPLYKSPNKLFPIDTRLELPPDLSKAPFIHRTRIPPIATITSIAIGGNHPHVLTTNADRPSLNETIRVCPTTLGQLLHIPAEGQDAIANGRGRDLPAVTETASDGSGAVATDDVGIVLTSQDEGIATYLDTCGLKPSFMDVEEDIVIVGTSKGDIVVLGMMAVES</sequence>
<feature type="region of interest" description="Disordered" evidence="1">
    <location>
        <begin position="196"/>
        <end position="296"/>
    </location>
</feature>
<gene>
    <name evidence="3" type="ORF">KVV02_006333</name>
</gene>
<dbReference type="PANTHER" id="PTHR34826">
    <property type="entry name" value="UPF0590 PROTEIN C409.17C"/>
    <property type="match status" value="1"/>
</dbReference>
<dbReference type="InterPro" id="IPR015943">
    <property type="entry name" value="WD40/YVTN_repeat-like_dom_sf"/>
</dbReference>
<dbReference type="Gene3D" id="2.130.10.10">
    <property type="entry name" value="YVTN repeat-like/Quinoprotein amine dehydrogenase"/>
    <property type="match status" value="1"/>
</dbReference>
<comment type="caution">
    <text evidence="3">The sequence shown here is derived from an EMBL/GenBank/DDBJ whole genome shotgun (WGS) entry which is preliminary data.</text>
</comment>
<feature type="compositionally biased region" description="Low complexity" evidence="1">
    <location>
        <begin position="246"/>
        <end position="271"/>
    </location>
</feature>
<accession>A0A9P8D335</accession>
<feature type="region of interest" description="Disordered" evidence="1">
    <location>
        <begin position="147"/>
        <end position="173"/>
    </location>
</feature>
<evidence type="ECO:0000259" key="2">
    <source>
        <dbReference type="Pfam" id="PF08588"/>
    </source>
</evidence>
<feature type="compositionally biased region" description="Polar residues" evidence="1">
    <location>
        <begin position="164"/>
        <end position="173"/>
    </location>
</feature>
<dbReference type="AlphaFoldDB" id="A0A9P8D335"/>
<evidence type="ECO:0000313" key="3">
    <source>
        <dbReference type="EMBL" id="KAG9327629.1"/>
    </source>
</evidence>
<name>A0A9P8D335_MORAP</name>
<organism evidence="3 4">
    <name type="scientific">Mortierella alpina</name>
    <name type="common">Oleaginous fungus</name>
    <name type="synonym">Mortierella renispora</name>
    <dbReference type="NCBI Taxonomy" id="64518"/>
    <lineage>
        <taxon>Eukaryota</taxon>
        <taxon>Fungi</taxon>
        <taxon>Fungi incertae sedis</taxon>
        <taxon>Mucoromycota</taxon>
        <taxon>Mortierellomycotina</taxon>
        <taxon>Mortierellomycetes</taxon>
        <taxon>Mortierellales</taxon>
        <taxon>Mortierellaceae</taxon>
        <taxon>Mortierella</taxon>
    </lineage>
</organism>
<feature type="domain" description="Domain of unknown function at the cortex 1" evidence="2">
    <location>
        <begin position="3"/>
        <end position="167"/>
    </location>
</feature>
<dbReference type="InterPro" id="IPR036322">
    <property type="entry name" value="WD40_repeat_dom_sf"/>
</dbReference>
<dbReference type="PANTHER" id="PTHR34826:SF2">
    <property type="entry name" value="UPF0590 PROTEIN C409.17C"/>
    <property type="match status" value="1"/>
</dbReference>
<evidence type="ECO:0000313" key="4">
    <source>
        <dbReference type="Proteomes" id="UP000717515"/>
    </source>
</evidence>
<feature type="compositionally biased region" description="Low complexity" evidence="1">
    <location>
        <begin position="202"/>
        <end position="212"/>
    </location>
</feature>
<feature type="domain" description="Domain of unknown function at the cortex 1" evidence="2">
    <location>
        <begin position="265"/>
        <end position="392"/>
    </location>
</feature>
<proteinExistence type="predicted"/>
<reference evidence="3" key="1">
    <citation type="submission" date="2021-07" db="EMBL/GenBank/DDBJ databases">
        <title>Draft genome of Mortierella alpina, strain LL118, isolated from an aspen leaf litter sample.</title>
        <authorList>
            <person name="Yang S."/>
            <person name="Vinatzer B.A."/>
        </authorList>
    </citation>
    <scope>NUCLEOTIDE SEQUENCE</scope>
    <source>
        <strain evidence="3">LL118</strain>
    </source>
</reference>
<dbReference type="Pfam" id="PF08588">
    <property type="entry name" value="Duc1"/>
    <property type="match status" value="2"/>
</dbReference>
<protein>
    <recommendedName>
        <fullName evidence="2">Domain of unknown function at the cortex 1 domain-containing protein</fullName>
    </recommendedName>
</protein>
<dbReference type="InterPro" id="IPR013897">
    <property type="entry name" value="Duc1"/>
</dbReference>
<dbReference type="SUPFAM" id="SSF50978">
    <property type="entry name" value="WD40 repeat-like"/>
    <property type="match status" value="1"/>
</dbReference>
<evidence type="ECO:0000256" key="1">
    <source>
        <dbReference type="SAM" id="MobiDB-lite"/>
    </source>
</evidence>
<dbReference type="EMBL" id="JAIFTL010000002">
    <property type="protein sequence ID" value="KAG9327629.1"/>
    <property type="molecule type" value="Genomic_DNA"/>
</dbReference>